<evidence type="ECO:0000313" key="6">
    <source>
        <dbReference type="Proteomes" id="UP001626536"/>
    </source>
</evidence>
<gene>
    <name evidence="5" type="ORF">RZS28_03930</name>
</gene>
<protein>
    <submittedName>
        <fullName evidence="5">Helix-turn-helix domain-containing protein</fullName>
    </submittedName>
</protein>
<dbReference type="Pfam" id="PF01381">
    <property type="entry name" value="HTH_3"/>
    <property type="match status" value="1"/>
</dbReference>
<evidence type="ECO:0000256" key="3">
    <source>
        <dbReference type="ARBA" id="ARBA00023163"/>
    </source>
</evidence>
<evidence type="ECO:0000313" key="5">
    <source>
        <dbReference type="EMBL" id="WOJ90455.1"/>
    </source>
</evidence>
<dbReference type="PROSITE" id="PS50943">
    <property type="entry name" value="HTH_CROC1"/>
    <property type="match status" value="1"/>
</dbReference>
<feature type="domain" description="HTH cro/C1-type" evidence="4">
    <location>
        <begin position="39"/>
        <end position="92"/>
    </location>
</feature>
<organism evidence="5 6">
    <name type="scientific">Methylocapsa polymorpha</name>
    <dbReference type="NCBI Taxonomy" id="3080828"/>
    <lineage>
        <taxon>Bacteria</taxon>
        <taxon>Pseudomonadati</taxon>
        <taxon>Pseudomonadota</taxon>
        <taxon>Alphaproteobacteria</taxon>
        <taxon>Hyphomicrobiales</taxon>
        <taxon>Beijerinckiaceae</taxon>
        <taxon>Methylocapsa</taxon>
    </lineage>
</organism>
<dbReference type="InterPro" id="IPR010982">
    <property type="entry name" value="Lambda_DNA-bd_dom_sf"/>
</dbReference>
<dbReference type="InterPro" id="IPR052359">
    <property type="entry name" value="HTH-type_reg/antitoxin"/>
</dbReference>
<evidence type="ECO:0000256" key="2">
    <source>
        <dbReference type="ARBA" id="ARBA00023125"/>
    </source>
</evidence>
<accession>A0ABZ0HUF6</accession>
<dbReference type="InterPro" id="IPR001387">
    <property type="entry name" value="Cro/C1-type_HTH"/>
</dbReference>
<dbReference type="CDD" id="cd00093">
    <property type="entry name" value="HTH_XRE"/>
    <property type="match status" value="1"/>
</dbReference>
<dbReference type="PANTHER" id="PTHR36511:SF4">
    <property type="entry name" value="ANTITOXIN MQSA"/>
    <property type="match status" value="1"/>
</dbReference>
<dbReference type="PANTHER" id="PTHR36511">
    <property type="entry name" value="MERR FAMILY BACTERIAL REGULATORY PROTEIN"/>
    <property type="match status" value="1"/>
</dbReference>
<dbReference type="SUPFAM" id="SSF47413">
    <property type="entry name" value="lambda repressor-like DNA-binding domains"/>
    <property type="match status" value="1"/>
</dbReference>
<evidence type="ECO:0000256" key="1">
    <source>
        <dbReference type="ARBA" id="ARBA00023015"/>
    </source>
</evidence>
<sequence length="99" mass="11001">MSKKAFDKIASGLSEAIAFAEGRADLAEYRIHVPSQIDVKALRKRLGLTQPEFAARFGFNVGRLRDWEQGRSNPDSAARAYLVVIDREPDAVRRALEAA</sequence>
<keyword evidence="3" id="KW-0804">Transcription</keyword>
<dbReference type="RefSeq" id="WP_407339919.1">
    <property type="nucleotide sequence ID" value="NZ_CP136862.1"/>
</dbReference>
<name>A0ABZ0HUF6_9HYPH</name>
<evidence type="ECO:0000259" key="4">
    <source>
        <dbReference type="PROSITE" id="PS50943"/>
    </source>
</evidence>
<dbReference type="Proteomes" id="UP001626536">
    <property type="component" value="Chromosome"/>
</dbReference>
<dbReference type="EMBL" id="CP136862">
    <property type="protein sequence ID" value="WOJ90455.1"/>
    <property type="molecule type" value="Genomic_DNA"/>
</dbReference>
<dbReference type="Gene3D" id="1.10.260.40">
    <property type="entry name" value="lambda repressor-like DNA-binding domains"/>
    <property type="match status" value="1"/>
</dbReference>
<dbReference type="SMART" id="SM00530">
    <property type="entry name" value="HTH_XRE"/>
    <property type="match status" value="1"/>
</dbReference>
<reference evidence="5 6" key="1">
    <citation type="submission" date="2023-10" db="EMBL/GenBank/DDBJ databases">
        <title>Novel methanotroph of the genus Methylocapsa from a subarctic wetland.</title>
        <authorList>
            <person name="Belova S.E."/>
            <person name="Oshkin I.Y."/>
            <person name="Miroshnikov K."/>
            <person name="Dedysh S.N."/>
        </authorList>
    </citation>
    <scope>NUCLEOTIDE SEQUENCE [LARGE SCALE GENOMIC DNA]</scope>
    <source>
        <strain evidence="5 6">RX1</strain>
    </source>
</reference>
<keyword evidence="2" id="KW-0238">DNA-binding</keyword>
<keyword evidence="1" id="KW-0805">Transcription regulation</keyword>
<keyword evidence="6" id="KW-1185">Reference proteome</keyword>
<proteinExistence type="predicted"/>